<dbReference type="Pfam" id="PF00293">
    <property type="entry name" value="NUDIX"/>
    <property type="match status" value="1"/>
</dbReference>
<dbReference type="SUPFAM" id="SSF55811">
    <property type="entry name" value="Nudix"/>
    <property type="match status" value="1"/>
</dbReference>
<feature type="domain" description="Nudix hydrolase" evidence="24">
    <location>
        <begin position="1"/>
        <end position="130"/>
    </location>
</feature>
<evidence type="ECO:0000256" key="7">
    <source>
        <dbReference type="ARBA" id="ARBA00022842"/>
    </source>
</evidence>
<dbReference type="GO" id="GO:0046872">
    <property type="term" value="F:metal ion binding"/>
    <property type="evidence" value="ECO:0007669"/>
    <property type="project" value="UniProtKB-KW"/>
</dbReference>
<dbReference type="PANTHER" id="PTHR43758">
    <property type="entry name" value="7,8-DIHYDRO-8-OXOGUANINE TRIPHOSPHATASE"/>
    <property type="match status" value="1"/>
</dbReference>
<dbReference type="PROSITE" id="PS00893">
    <property type="entry name" value="NUDIX_BOX"/>
    <property type="match status" value="1"/>
</dbReference>
<evidence type="ECO:0000259" key="24">
    <source>
        <dbReference type="PROSITE" id="PS51462"/>
    </source>
</evidence>
<evidence type="ECO:0000256" key="9">
    <source>
        <dbReference type="ARBA" id="ARBA00024448"/>
    </source>
</evidence>
<evidence type="ECO:0000256" key="3">
    <source>
        <dbReference type="ARBA" id="ARBA00005582"/>
    </source>
</evidence>
<dbReference type="GO" id="GO:0042262">
    <property type="term" value="P:DNA protection"/>
    <property type="evidence" value="ECO:0007669"/>
    <property type="project" value="InterPro"/>
</dbReference>
<evidence type="ECO:0000256" key="14">
    <source>
        <dbReference type="ARBA" id="ARBA00026218"/>
    </source>
</evidence>
<keyword evidence="5" id="KW-0479">Metal-binding</keyword>
<evidence type="ECO:0000256" key="17">
    <source>
        <dbReference type="ARBA" id="ARBA00030682"/>
    </source>
</evidence>
<comment type="similarity">
    <text evidence="3">Belongs to the Nudix hydrolase family.</text>
</comment>
<evidence type="ECO:0000256" key="5">
    <source>
        <dbReference type="ARBA" id="ARBA00022723"/>
    </source>
</evidence>
<dbReference type="OrthoDB" id="408303at2759"/>
<dbReference type="GO" id="GO:0005737">
    <property type="term" value="C:cytoplasm"/>
    <property type="evidence" value="ECO:0007669"/>
    <property type="project" value="TreeGrafter"/>
</dbReference>
<keyword evidence="7" id="KW-0460">Magnesium</keyword>
<dbReference type="Proteomes" id="UP000515158">
    <property type="component" value="Unplaced"/>
</dbReference>
<comment type="catalytic activity">
    <reaction evidence="20">
        <text>N(6)-methyl-ATP + H2O = N(6)-methyl-AMP + diphosphate + H(+)</text>
        <dbReference type="Rhea" id="RHEA:67608"/>
        <dbReference type="ChEBI" id="CHEBI:15377"/>
        <dbReference type="ChEBI" id="CHEBI:15378"/>
        <dbReference type="ChEBI" id="CHEBI:33019"/>
        <dbReference type="ChEBI" id="CHEBI:144842"/>
        <dbReference type="ChEBI" id="CHEBI:172873"/>
    </reaction>
    <physiologicalReaction direction="left-to-right" evidence="20">
        <dbReference type="Rhea" id="RHEA:67609"/>
    </physiologicalReaction>
</comment>
<dbReference type="RefSeq" id="XP_034242152.1">
    <property type="nucleotide sequence ID" value="XM_034386261.1"/>
</dbReference>
<evidence type="ECO:0000256" key="12">
    <source>
        <dbReference type="ARBA" id="ARBA00024596"/>
    </source>
</evidence>
<keyword evidence="25" id="KW-1185">Reference proteome</keyword>
<comment type="subcellular location">
    <subcellularLocation>
        <location evidence="2">Nucleus</location>
    </subcellularLocation>
</comment>
<dbReference type="GeneID" id="117645815"/>
<evidence type="ECO:0000256" key="8">
    <source>
        <dbReference type="ARBA" id="ARBA00023242"/>
    </source>
</evidence>
<dbReference type="AlphaFoldDB" id="A0A6P8Z652"/>
<comment type="catalytic activity">
    <reaction evidence="9">
        <text>8-oxo-dATP + H2O = 8-oxo-dAMP + diphosphate + H(+)</text>
        <dbReference type="Rhea" id="RHEA:65396"/>
        <dbReference type="ChEBI" id="CHEBI:15377"/>
        <dbReference type="ChEBI" id="CHEBI:15378"/>
        <dbReference type="ChEBI" id="CHEBI:33019"/>
        <dbReference type="ChEBI" id="CHEBI:71361"/>
        <dbReference type="ChEBI" id="CHEBI:172871"/>
    </reaction>
    <physiologicalReaction direction="left-to-right" evidence="9">
        <dbReference type="Rhea" id="RHEA:65397"/>
    </physiologicalReaction>
</comment>
<evidence type="ECO:0000313" key="25">
    <source>
        <dbReference type="Proteomes" id="UP000515158"/>
    </source>
</evidence>
<evidence type="ECO:0000256" key="23">
    <source>
        <dbReference type="ARBA" id="ARBA00053094"/>
    </source>
</evidence>
<evidence type="ECO:0000256" key="2">
    <source>
        <dbReference type="ARBA" id="ARBA00004123"/>
    </source>
</evidence>
<dbReference type="PROSITE" id="PS51462">
    <property type="entry name" value="NUDIX"/>
    <property type="match status" value="1"/>
</dbReference>
<keyword evidence="8" id="KW-0539">Nucleus</keyword>
<comment type="catalytic activity">
    <reaction evidence="22">
        <text>N(6)-methyl-dATP + H2O = N(6)-methyl-dAMP + diphosphate + H(+)</text>
        <dbReference type="Rhea" id="RHEA:67604"/>
        <dbReference type="ChEBI" id="CHEBI:15377"/>
        <dbReference type="ChEBI" id="CHEBI:15378"/>
        <dbReference type="ChEBI" id="CHEBI:33019"/>
        <dbReference type="ChEBI" id="CHEBI:169976"/>
        <dbReference type="ChEBI" id="CHEBI:172872"/>
    </reaction>
    <physiologicalReaction direction="left-to-right" evidence="22">
        <dbReference type="Rhea" id="RHEA:67605"/>
    </physiologicalReaction>
</comment>
<gene>
    <name evidence="26" type="primary">LOC117645815</name>
</gene>
<evidence type="ECO:0000256" key="16">
    <source>
        <dbReference type="ARBA" id="ARBA00030634"/>
    </source>
</evidence>
<evidence type="ECO:0000256" key="21">
    <source>
        <dbReference type="ARBA" id="ARBA00048894"/>
    </source>
</evidence>
<dbReference type="PRINTS" id="PR01403">
    <property type="entry name" value="8OXTPHPHTASE"/>
</dbReference>
<dbReference type="KEGG" id="tpal:117645815"/>
<comment type="catalytic activity">
    <reaction evidence="12">
        <text>2-oxo-ATP + H2O = 2-oxo-AMP + diphosphate + H(+)</text>
        <dbReference type="Rhea" id="RHEA:67392"/>
        <dbReference type="ChEBI" id="CHEBI:15377"/>
        <dbReference type="ChEBI" id="CHEBI:15378"/>
        <dbReference type="ChEBI" id="CHEBI:33019"/>
        <dbReference type="ChEBI" id="CHEBI:71395"/>
        <dbReference type="ChEBI" id="CHEBI:172878"/>
    </reaction>
    <physiologicalReaction direction="left-to-right" evidence="12">
        <dbReference type="Rhea" id="RHEA:67393"/>
    </physiologicalReaction>
</comment>
<comment type="function">
    <text evidence="23">Oxidized purine nucleoside triphosphate hydrolase which is a prominent sanitizer of the oxidized nucleotide pool. Catalyzes the hydrolysis of 2-oxo-dATP (2-hydroxy-dATP) into 2-oxo-dAMP. Also has a significant hydrolase activity toward 2-oxo-ATP, 8-oxo-dGTP and 8-oxo-dATP. Through the hydrolysis of oxidized purine nucleoside triphosphates, prevents their incorporation into DNA and the subsequent transversions A:T to C:G and G:C to T:A. Also catalyzes the hydrolysis of methylated purine nucleoside triphosphate preventing their integration into DNA. Through this antimutagenic activity protects cells from oxidative stress.</text>
</comment>
<comment type="catalytic activity">
    <reaction evidence="21">
        <text>O(6)-methyl-dGTP + H2O = O(6)-methyl-dGMP + diphosphate + H(+)</text>
        <dbReference type="Rhea" id="RHEA:67600"/>
        <dbReference type="ChEBI" id="CHEBI:15377"/>
        <dbReference type="ChEBI" id="CHEBI:15378"/>
        <dbReference type="ChEBI" id="CHEBI:33019"/>
        <dbReference type="ChEBI" id="CHEBI:169974"/>
        <dbReference type="ChEBI" id="CHEBI:169975"/>
    </reaction>
    <physiologicalReaction direction="left-to-right" evidence="21">
        <dbReference type="Rhea" id="RHEA:67601"/>
    </physiologicalReaction>
</comment>
<dbReference type="GO" id="GO:0008413">
    <property type="term" value="F:8-oxo-7,8-dihydroguanosine triphosphate pyrophosphatase activity"/>
    <property type="evidence" value="ECO:0007669"/>
    <property type="project" value="InterPro"/>
</dbReference>
<evidence type="ECO:0000256" key="6">
    <source>
        <dbReference type="ARBA" id="ARBA00022801"/>
    </source>
</evidence>
<organism evidence="26">
    <name type="scientific">Thrips palmi</name>
    <name type="common">Melon thrips</name>
    <dbReference type="NCBI Taxonomy" id="161013"/>
    <lineage>
        <taxon>Eukaryota</taxon>
        <taxon>Metazoa</taxon>
        <taxon>Ecdysozoa</taxon>
        <taxon>Arthropoda</taxon>
        <taxon>Hexapoda</taxon>
        <taxon>Insecta</taxon>
        <taxon>Pterygota</taxon>
        <taxon>Neoptera</taxon>
        <taxon>Paraneoptera</taxon>
        <taxon>Thysanoptera</taxon>
        <taxon>Terebrantia</taxon>
        <taxon>Thripoidea</taxon>
        <taxon>Thripidae</taxon>
        <taxon>Thrips</taxon>
    </lineage>
</organism>
<evidence type="ECO:0000313" key="26">
    <source>
        <dbReference type="RefSeq" id="XP_034242152.1"/>
    </source>
</evidence>
<name>A0A6P8Z652_THRPL</name>
<evidence type="ECO:0000256" key="18">
    <source>
        <dbReference type="ARBA" id="ARBA00031927"/>
    </source>
</evidence>
<reference evidence="26" key="1">
    <citation type="submission" date="2025-08" db="UniProtKB">
        <authorList>
            <consortium name="RefSeq"/>
        </authorList>
    </citation>
    <scope>IDENTIFICATION</scope>
    <source>
        <tissue evidence="26">Total insect</tissue>
    </source>
</reference>
<evidence type="ECO:0000256" key="22">
    <source>
        <dbReference type="ARBA" id="ARBA00049032"/>
    </source>
</evidence>
<dbReference type="InterPro" id="IPR015797">
    <property type="entry name" value="NUDIX_hydrolase-like_dom_sf"/>
</dbReference>
<dbReference type="Gene3D" id="3.90.79.10">
    <property type="entry name" value="Nucleoside Triphosphate Pyrophosphohydrolase"/>
    <property type="match status" value="1"/>
</dbReference>
<comment type="catalytic activity">
    <reaction evidence="11">
        <text>8-oxo-dGTP + H2O = 8-oxo-dGMP + diphosphate + H(+)</text>
        <dbReference type="Rhea" id="RHEA:31575"/>
        <dbReference type="ChEBI" id="CHEBI:15377"/>
        <dbReference type="ChEBI" id="CHEBI:15378"/>
        <dbReference type="ChEBI" id="CHEBI:33019"/>
        <dbReference type="ChEBI" id="CHEBI:63224"/>
        <dbReference type="ChEBI" id="CHEBI:77896"/>
    </reaction>
    <physiologicalReaction direction="left-to-right" evidence="11">
        <dbReference type="Rhea" id="RHEA:31576"/>
    </physiologicalReaction>
</comment>
<dbReference type="PANTHER" id="PTHR43758:SF2">
    <property type="entry name" value="OXIDIZED PURINE NUCLEOSIDE TRIPHOSPHATE HYDROLASE"/>
    <property type="match status" value="1"/>
</dbReference>
<comment type="catalytic activity">
    <reaction evidence="10">
        <text>2-oxo-dATP + H2O = 2-oxo-dAMP + diphosphate + H(+)</text>
        <dbReference type="Rhea" id="RHEA:31583"/>
        <dbReference type="ChEBI" id="CHEBI:15377"/>
        <dbReference type="ChEBI" id="CHEBI:15378"/>
        <dbReference type="ChEBI" id="CHEBI:33019"/>
        <dbReference type="ChEBI" id="CHEBI:63212"/>
        <dbReference type="ChEBI" id="CHEBI:77897"/>
        <dbReference type="EC" id="3.6.1.56"/>
    </reaction>
    <physiologicalReaction direction="left-to-right" evidence="10">
        <dbReference type="Rhea" id="RHEA:31584"/>
    </physiologicalReaction>
</comment>
<sequence length="165" mass="18761">MSSRKVLTLTLVRNSVGDILLGLKKRGFGEGKWNGFGGKVEPGESILQGAARELTEECGLKAHSLTKVGLLDFDFIDDPMRLEVHVFCTSDYSGTVIETEEMKPKWYKVEDIPFHEMWLDDPIWFSWYLKGGPQFKGYFLYKGLDKIVEQEVKSTDVPRETTSCT</sequence>
<protein>
    <recommendedName>
        <fullName evidence="14">Oxidized purine nucleoside triphosphate hydrolase</fullName>
        <ecNumber evidence="13">3.6.1.56</ecNumber>
    </recommendedName>
    <alternativeName>
        <fullName evidence="18">2-hydroxy-dATP diphosphatase</fullName>
    </alternativeName>
    <alternativeName>
        <fullName evidence="17">7,8-dihydro-8-oxoguanine triphosphatase</fullName>
    </alternativeName>
    <alternativeName>
        <fullName evidence="16">8-oxo-dGTPase</fullName>
    </alternativeName>
    <alternativeName>
        <fullName evidence="19">Methylated purine nucleoside triphosphate hydrolase</fullName>
    </alternativeName>
    <alternativeName>
        <fullName evidence="15">Nucleoside diphosphate-linked moiety X motif 1</fullName>
    </alternativeName>
</protein>
<dbReference type="GO" id="GO:0005634">
    <property type="term" value="C:nucleus"/>
    <property type="evidence" value="ECO:0007669"/>
    <property type="project" value="UniProtKB-SubCell"/>
</dbReference>
<evidence type="ECO:0000256" key="13">
    <source>
        <dbReference type="ARBA" id="ARBA00026103"/>
    </source>
</evidence>
<evidence type="ECO:0000256" key="20">
    <source>
        <dbReference type="ARBA" id="ARBA00048002"/>
    </source>
</evidence>
<dbReference type="EC" id="3.6.1.56" evidence="13"/>
<dbReference type="CDD" id="cd03427">
    <property type="entry name" value="NUDIX_MTH1_Nudt1"/>
    <property type="match status" value="1"/>
</dbReference>
<dbReference type="GO" id="GO:0008828">
    <property type="term" value="F:dATP diphosphatase activity"/>
    <property type="evidence" value="ECO:0007669"/>
    <property type="project" value="UniProtKB-EC"/>
</dbReference>
<dbReference type="InParanoid" id="A0A6P8Z652"/>
<evidence type="ECO:0000256" key="15">
    <source>
        <dbReference type="ARBA" id="ARBA00029673"/>
    </source>
</evidence>
<evidence type="ECO:0000256" key="11">
    <source>
        <dbReference type="ARBA" id="ARBA00024486"/>
    </source>
</evidence>
<evidence type="ECO:0000256" key="1">
    <source>
        <dbReference type="ARBA" id="ARBA00001946"/>
    </source>
</evidence>
<dbReference type="InterPro" id="IPR000086">
    <property type="entry name" value="NUDIX_hydrolase_dom"/>
</dbReference>
<keyword evidence="6" id="KW-0378">Hydrolase</keyword>
<proteinExistence type="inferred from homology"/>
<comment type="subunit">
    <text evidence="4">Monomer.</text>
</comment>
<dbReference type="InterPro" id="IPR020084">
    <property type="entry name" value="NUDIX_hydrolase_CS"/>
</dbReference>
<evidence type="ECO:0000256" key="4">
    <source>
        <dbReference type="ARBA" id="ARBA00011245"/>
    </source>
</evidence>
<dbReference type="InterPro" id="IPR003563">
    <property type="entry name" value="8ODP"/>
</dbReference>
<evidence type="ECO:0000256" key="19">
    <source>
        <dbReference type="ARBA" id="ARBA00032071"/>
    </source>
</evidence>
<accession>A0A6P8Z652</accession>
<comment type="cofactor">
    <cofactor evidence="1">
        <name>Mg(2+)</name>
        <dbReference type="ChEBI" id="CHEBI:18420"/>
    </cofactor>
</comment>
<evidence type="ECO:0000256" key="10">
    <source>
        <dbReference type="ARBA" id="ARBA00024459"/>
    </source>
</evidence>